<dbReference type="InterPro" id="IPR024338">
    <property type="entry name" value="MID1/Yam8"/>
</dbReference>
<keyword evidence="2" id="KW-1185">Reference proteome</keyword>
<dbReference type="GO" id="GO:0005262">
    <property type="term" value="F:calcium channel activity"/>
    <property type="evidence" value="ECO:0007669"/>
    <property type="project" value="InterPro"/>
</dbReference>
<dbReference type="EMBL" id="MU007062">
    <property type="protein sequence ID" value="KAF2427116.1"/>
    <property type="molecule type" value="Genomic_DNA"/>
</dbReference>
<dbReference type="PANTHER" id="PTHR39142:SF1">
    <property type="entry name" value="AEL197CP"/>
    <property type="match status" value="1"/>
</dbReference>
<name>A0A9P4TWH5_9PEZI</name>
<sequence>MQFPKLTLLQSRFSACLGTSILLFIIYYSISPSHFAYAAEIDSIHNEDHNHHRIPVLSDLQVAGEIDWEDVELDTSHSDGTAQYQAEFQGLSRGIIGRALENQFALKNNVPSSLNIRSGEVQYYVFENSSVWGNYSVWRTGLPEVIARGNQEIMWKRDIEAGAEEDGKGRLVRKQSGNEEERMVYISVNTCMQPQPPEGMTDVAPQLTLYVSQDDNNAKPGPDMAGSQQLFPLNEGYVEAKVNVTKNVYMSISASNTTAGQFAGEWNYVITASIDASYYYYNDTTPFLWTIDTDSTSALIATYNLTSENATNATLILRKEWMKMQVPFNMFVYNSSSPAVNGIRNSYCGLEKLEKFKVEGNMTERGPGSNPKQQFYIQDLKPGQKYTGLMTYNGVKRDETDSGSGIPGGGGQIWQAMEFTTKADGNCRVIFDLPFCTDVAYAVPTNPRNPDLSSAKTLALTYDNYSASLFTNFTWSLDQIPCNTTNSAQYSLARNCDDCARDYKTWLCAVTIPRCTDFSLTNPFLAPRNIGQSFPNGTKPDLAQFALNSTMLNHLHYNSSRNPMIDDVIKPGPYKELLPCKELCYDMVQSCPMALGFGCPKQKDFLAMSYGDFDRGAIAVEGENAVTCNYLGVDWPTLSAGTAIGSSTLSLMMAAVVSLSLVV</sequence>
<dbReference type="PANTHER" id="PTHR39142">
    <property type="entry name" value="MID1P"/>
    <property type="match status" value="1"/>
</dbReference>
<proteinExistence type="predicted"/>
<organism evidence="1 2">
    <name type="scientific">Tothia fuscella</name>
    <dbReference type="NCBI Taxonomy" id="1048955"/>
    <lineage>
        <taxon>Eukaryota</taxon>
        <taxon>Fungi</taxon>
        <taxon>Dikarya</taxon>
        <taxon>Ascomycota</taxon>
        <taxon>Pezizomycotina</taxon>
        <taxon>Dothideomycetes</taxon>
        <taxon>Pleosporomycetidae</taxon>
        <taxon>Venturiales</taxon>
        <taxon>Cylindrosympodiaceae</taxon>
        <taxon>Tothia</taxon>
    </lineage>
</organism>
<reference evidence="1" key="1">
    <citation type="journal article" date="2020" name="Stud. Mycol.">
        <title>101 Dothideomycetes genomes: a test case for predicting lifestyles and emergence of pathogens.</title>
        <authorList>
            <person name="Haridas S."/>
            <person name="Albert R."/>
            <person name="Binder M."/>
            <person name="Bloem J."/>
            <person name="Labutti K."/>
            <person name="Salamov A."/>
            <person name="Andreopoulos B."/>
            <person name="Baker S."/>
            <person name="Barry K."/>
            <person name="Bills G."/>
            <person name="Bluhm B."/>
            <person name="Cannon C."/>
            <person name="Castanera R."/>
            <person name="Culley D."/>
            <person name="Daum C."/>
            <person name="Ezra D."/>
            <person name="Gonzalez J."/>
            <person name="Henrissat B."/>
            <person name="Kuo A."/>
            <person name="Liang C."/>
            <person name="Lipzen A."/>
            <person name="Lutzoni F."/>
            <person name="Magnuson J."/>
            <person name="Mondo S."/>
            <person name="Nolan M."/>
            <person name="Ohm R."/>
            <person name="Pangilinan J."/>
            <person name="Park H.-J."/>
            <person name="Ramirez L."/>
            <person name="Alfaro M."/>
            <person name="Sun H."/>
            <person name="Tritt A."/>
            <person name="Yoshinaga Y."/>
            <person name="Zwiers L.-H."/>
            <person name="Turgeon B."/>
            <person name="Goodwin S."/>
            <person name="Spatafora J."/>
            <person name="Crous P."/>
            <person name="Grigoriev I."/>
        </authorList>
    </citation>
    <scope>NUCLEOTIDE SEQUENCE</scope>
    <source>
        <strain evidence="1">CBS 130266</strain>
    </source>
</reference>
<dbReference type="GO" id="GO:0098703">
    <property type="term" value="P:calcium ion import across plasma membrane"/>
    <property type="evidence" value="ECO:0007669"/>
    <property type="project" value="InterPro"/>
</dbReference>
<dbReference type="AlphaFoldDB" id="A0A9P4TWH5"/>
<evidence type="ECO:0000313" key="1">
    <source>
        <dbReference type="EMBL" id="KAF2427116.1"/>
    </source>
</evidence>
<accession>A0A9P4TWH5</accession>
<protein>
    <submittedName>
        <fullName evidence="1">Uncharacterized protein</fullName>
    </submittedName>
</protein>
<evidence type="ECO:0000313" key="2">
    <source>
        <dbReference type="Proteomes" id="UP000800235"/>
    </source>
</evidence>
<dbReference type="OrthoDB" id="4199794at2759"/>
<comment type="caution">
    <text evidence="1">The sequence shown here is derived from an EMBL/GenBank/DDBJ whole genome shotgun (WGS) entry which is preliminary data.</text>
</comment>
<dbReference type="Pfam" id="PF12929">
    <property type="entry name" value="Mid1"/>
    <property type="match status" value="1"/>
</dbReference>
<gene>
    <name evidence="1" type="ORF">EJ08DRAFT_363212</name>
</gene>
<dbReference type="Proteomes" id="UP000800235">
    <property type="component" value="Unassembled WGS sequence"/>
</dbReference>